<evidence type="ECO:0000313" key="2">
    <source>
        <dbReference type="Proteomes" id="UP001207930"/>
    </source>
</evidence>
<dbReference type="RefSeq" id="WP_264499970.1">
    <property type="nucleotide sequence ID" value="NZ_JAPDDS010000002.1"/>
</dbReference>
<reference evidence="1 2" key="1">
    <citation type="submission" date="2022-10" db="EMBL/GenBank/DDBJ databases">
        <title>Luteolibacter flavescens strain MCCC 1K03193, whole genome shotgun sequencing project.</title>
        <authorList>
            <person name="Zhao G."/>
            <person name="Shen L."/>
        </authorList>
    </citation>
    <scope>NUCLEOTIDE SEQUENCE [LARGE SCALE GENOMIC DNA]</scope>
    <source>
        <strain evidence="1 2">MCCC 1K03193</strain>
    </source>
</reference>
<comment type="caution">
    <text evidence="1">The sequence shown here is derived from an EMBL/GenBank/DDBJ whole genome shotgun (WGS) entry which is preliminary data.</text>
</comment>
<dbReference type="EMBL" id="JAPDDS010000002">
    <property type="protein sequence ID" value="MCW1884011.1"/>
    <property type="molecule type" value="Genomic_DNA"/>
</dbReference>
<protein>
    <recommendedName>
        <fullName evidence="3">Major capsid protein</fullName>
    </recommendedName>
</protein>
<dbReference type="InterPro" id="IPR053738">
    <property type="entry name" value="Lambda_capsid_assembly"/>
</dbReference>
<evidence type="ECO:0008006" key="3">
    <source>
        <dbReference type="Google" id="ProtNLM"/>
    </source>
</evidence>
<keyword evidence="2" id="KW-1185">Reference proteome</keyword>
<name>A0ABT3FKC7_9BACT</name>
<evidence type="ECO:0000313" key="1">
    <source>
        <dbReference type="EMBL" id="MCW1884011.1"/>
    </source>
</evidence>
<proteinExistence type="predicted"/>
<sequence length="308" mass="32872">MKLASIGSNPLIKEYAQGAAQSAASPVASFIAPPVQVGTSTGRFKIYDEKHRFRIPNTLRALGGAATQLGFTAADGTYNCAPNALDFPVDNLEKLETADIENIMQEGADMVAAAASLAHEKKVIDLALTAAGAGTALSIGGGDDVIDQLDKRILQVVKAARYGALMGIGIIFGAGAYRVVKNHPSVKGRFVSGGNSKFAVPSLDNIAEMLIAKPEVQMSLMCFDDAPEGLPEDIEFLMDGDILIFARMANPTRRDPSFMKTFRLRGQWMVPGSYQKEDGRGEVAKFDWSEDVQVTNSQAVDRATVAVA</sequence>
<gene>
    <name evidence="1" type="ORF">OKA04_04675</name>
</gene>
<accession>A0ABT3FKC7</accession>
<dbReference type="Gene3D" id="3.90.1690.10">
    <property type="entry name" value="phage-related protein like domain"/>
    <property type="match status" value="1"/>
</dbReference>
<organism evidence="1 2">
    <name type="scientific">Luteolibacter flavescens</name>
    <dbReference type="NCBI Taxonomy" id="1859460"/>
    <lineage>
        <taxon>Bacteria</taxon>
        <taxon>Pseudomonadati</taxon>
        <taxon>Verrucomicrobiota</taxon>
        <taxon>Verrucomicrobiia</taxon>
        <taxon>Verrucomicrobiales</taxon>
        <taxon>Verrucomicrobiaceae</taxon>
        <taxon>Luteolibacter</taxon>
    </lineage>
</organism>
<dbReference type="Proteomes" id="UP001207930">
    <property type="component" value="Unassembled WGS sequence"/>
</dbReference>